<proteinExistence type="predicted"/>
<comment type="caution">
    <text evidence="2">The sequence shown here is derived from an EMBL/GenBank/DDBJ whole genome shotgun (WGS) entry which is preliminary data.</text>
</comment>
<dbReference type="Gene3D" id="3.30.300.130">
    <property type="entry name" value="Fe-S cluster assembly (FSCA)"/>
    <property type="match status" value="1"/>
</dbReference>
<name>A0A1F5G1N3_9BACT</name>
<dbReference type="AlphaFoldDB" id="A0A1F5G1N3"/>
<dbReference type="EMBL" id="MFAV01000044">
    <property type="protein sequence ID" value="OGD85792.1"/>
    <property type="molecule type" value="Genomic_DNA"/>
</dbReference>
<dbReference type="PANTHER" id="PTHR42831:SF1">
    <property type="entry name" value="FE-S PROTEIN MATURATION AUXILIARY FACTOR YITW"/>
    <property type="match status" value="1"/>
</dbReference>
<dbReference type="Proteomes" id="UP000176628">
    <property type="component" value="Unassembled WGS sequence"/>
</dbReference>
<dbReference type="SUPFAM" id="SSF117916">
    <property type="entry name" value="Fe-S cluster assembly (FSCA) domain-like"/>
    <property type="match status" value="1"/>
</dbReference>
<dbReference type="Pfam" id="PF01883">
    <property type="entry name" value="FeS_assembly_P"/>
    <property type="match status" value="1"/>
</dbReference>
<sequence length="99" mass="11265">MITKEEILKKLKTILDPELGINIVDLGLIYDVSVNKNNHVKILMTLTTPLCPLSAYFQKSLEDKVKRISGVEKVKIDLTFDPPWNPLKITKEARTQFGL</sequence>
<evidence type="ECO:0000313" key="2">
    <source>
        <dbReference type="EMBL" id="OGD85792.1"/>
    </source>
</evidence>
<evidence type="ECO:0000313" key="3">
    <source>
        <dbReference type="Proteomes" id="UP000176628"/>
    </source>
</evidence>
<dbReference type="InterPro" id="IPR034904">
    <property type="entry name" value="FSCA_dom_sf"/>
</dbReference>
<gene>
    <name evidence="2" type="ORF">A2Z23_00695</name>
</gene>
<accession>A0A1F5G1N3</accession>
<dbReference type="InterPro" id="IPR052339">
    <property type="entry name" value="Fe-S_Maturation_MIP18"/>
</dbReference>
<organism evidence="2 3">
    <name type="scientific">Candidatus Curtissbacteria bacterium RBG_16_39_7</name>
    <dbReference type="NCBI Taxonomy" id="1797707"/>
    <lineage>
        <taxon>Bacteria</taxon>
        <taxon>Candidatus Curtissiibacteriota</taxon>
    </lineage>
</organism>
<reference evidence="2 3" key="1">
    <citation type="journal article" date="2016" name="Nat. Commun.">
        <title>Thousands of microbial genomes shed light on interconnected biogeochemical processes in an aquifer system.</title>
        <authorList>
            <person name="Anantharaman K."/>
            <person name="Brown C.T."/>
            <person name="Hug L.A."/>
            <person name="Sharon I."/>
            <person name="Castelle C.J."/>
            <person name="Probst A.J."/>
            <person name="Thomas B.C."/>
            <person name="Singh A."/>
            <person name="Wilkins M.J."/>
            <person name="Karaoz U."/>
            <person name="Brodie E.L."/>
            <person name="Williams K.H."/>
            <person name="Hubbard S.S."/>
            <person name="Banfield J.F."/>
        </authorList>
    </citation>
    <scope>NUCLEOTIDE SEQUENCE [LARGE SCALE GENOMIC DNA]</scope>
</reference>
<dbReference type="PANTHER" id="PTHR42831">
    <property type="entry name" value="FE-S PROTEIN MATURATION AUXILIARY FACTOR YITW"/>
    <property type="match status" value="1"/>
</dbReference>
<dbReference type="InterPro" id="IPR002744">
    <property type="entry name" value="MIP18-like"/>
</dbReference>
<feature type="domain" description="MIP18 family-like" evidence="1">
    <location>
        <begin position="4"/>
        <end position="75"/>
    </location>
</feature>
<evidence type="ECO:0000259" key="1">
    <source>
        <dbReference type="Pfam" id="PF01883"/>
    </source>
</evidence>
<protein>
    <submittedName>
        <fullName evidence="2">Aromatic ring hydroxylase</fullName>
    </submittedName>
</protein>